<organism evidence="1 2">
    <name type="scientific">Sphingobacterium humi</name>
    <dbReference type="NCBI Taxonomy" id="1796905"/>
    <lineage>
        <taxon>Bacteria</taxon>
        <taxon>Pseudomonadati</taxon>
        <taxon>Bacteroidota</taxon>
        <taxon>Sphingobacteriia</taxon>
        <taxon>Sphingobacteriales</taxon>
        <taxon>Sphingobacteriaceae</taxon>
        <taxon>Sphingobacterium</taxon>
    </lineage>
</organism>
<keyword evidence="2" id="KW-1185">Reference proteome</keyword>
<reference evidence="1 2" key="1">
    <citation type="submission" date="2019-12" db="EMBL/GenBank/DDBJ databases">
        <authorList>
            <person name="Dong K."/>
        </authorList>
    </citation>
    <scope>NUCLEOTIDE SEQUENCE [LARGE SCALE GENOMIC DNA]</scope>
    <source>
        <strain evidence="1 2">JCM 31225</strain>
    </source>
</reference>
<protein>
    <submittedName>
        <fullName evidence="1">DUF4302 domain-containing protein</fullName>
    </submittedName>
</protein>
<name>A0A6N8KVX5_9SPHI</name>
<dbReference type="EMBL" id="WSQA01000004">
    <property type="protein sequence ID" value="MVZ61600.1"/>
    <property type="molecule type" value="Genomic_DNA"/>
</dbReference>
<dbReference type="RefSeq" id="WP_160368352.1">
    <property type="nucleotide sequence ID" value="NZ_WSQA01000004.1"/>
</dbReference>
<dbReference type="InterPro" id="IPR025396">
    <property type="entry name" value="DUF4302"/>
</dbReference>
<sequence>MRKLYTIAIAMGVMLTFNSCSRFEDPIFDQSSAQRMNEAFAKYDEILQQAPYGWSLDYYYGDYQNPDGGYKMLIKFKDGMVDLASELTANKVEAGTIVKSSYSFASDNGPILSFDSYNPVLHFYSEATSSNPQGLGGDFEFILESVTPEKIVMRGKKFANQLVMRPLKEEKDFKAYVDEVKALKALMSKLMRFELQNNGAASQTAINLDQSKWYDTEYPEDITRYAVSDEGIDLQKPVQIDGKAYEEFIFDEASLTFHAKENKAITLKSVKLDYTDIPGNYVLSYISNVGSKNEVVQVTENVAGKSYTLTSKTFIRPIQLEYVNGNLVFKPQNLGKAPAGASGNLWMTVGYETNLLGYIINTFETNATHIMAGLWMRGTREKPQFTVMSQYNRPGLFGSSPMKYLGLHTVVGSSKEFYSNEEGVRFMFNIKLAKQ</sequence>
<proteinExistence type="predicted"/>
<dbReference type="Proteomes" id="UP000435036">
    <property type="component" value="Unassembled WGS sequence"/>
</dbReference>
<accession>A0A6N8KVX5</accession>
<dbReference type="OrthoDB" id="1150854at2"/>
<dbReference type="Pfam" id="PF14135">
    <property type="entry name" value="DUF4302"/>
    <property type="match status" value="1"/>
</dbReference>
<gene>
    <name evidence="1" type="ORF">GQF63_06175</name>
</gene>
<dbReference type="AlphaFoldDB" id="A0A6N8KVX5"/>
<evidence type="ECO:0000313" key="2">
    <source>
        <dbReference type="Proteomes" id="UP000435036"/>
    </source>
</evidence>
<evidence type="ECO:0000313" key="1">
    <source>
        <dbReference type="EMBL" id="MVZ61600.1"/>
    </source>
</evidence>
<comment type="caution">
    <text evidence="1">The sequence shown here is derived from an EMBL/GenBank/DDBJ whole genome shotgun (WGS) entry which is preliminary data.</text>
</comment>